<gene>
    <name evidence="2" type="ORF">UFOPK4150_00365</name>
</gene>
<dbReference type="AlphaFoldDB" id="A0A6J7R1G7"/>
<protein>
    <submittedName>
        <fullName evidence="2">Unannotated protein</fullName>
    </submittedName>
</protein>
<organism evidence="2">
    <name type="scientific">freshwater metagenome</name>
    <dbReference type="NCBI Taxonomy" id="449393"/>
    <lineage>
        <taxon>unclassified sequences</taxon>
        <taxon>metagenomes</taxon>
        <taxon>ecological metagenomes</taxon>
    </lineage>
</organism>
<reference evidence="2" key="1">
    <citation type="submission" date="2020-05" db="EMBL/GenBank/DDBJ databases">
        <authorList>
            <person name="Chiriac C."/>
            <person name="Salcher M."/>
            <person name="Ghai R."/>
            <person name="Kavagutti S V."/>
        </authorList>
    </citation>
    <scope>NUCLEOTIDE SEQUENCE</scope>
</reference>
<evidence type="ECO:0000313" key="2">
    <source>
        <dbReference type="EMBL" id="CAB5023075.1"/>
    </source>
</evidence>
<keyword evidence="1" id="KW-0472">Membrane</keyword>
<keyword evidence="1" id="KW-0812">Transmembrane</keyword>
<keyword evidence="1" id="KW-1133">Transmembrane helix</keyword>
<sequence>MNLRVRPAFVMFRSSLLPARARLPGSASVVHLSRVAASALSLGFVLPLFLGVSASVAMSIHTADVSPSPTGSASASPGVPSTTAVDARASFGIGTTSKGRFDARSGIVIRQERGSSYDDTVAVVNLSKFPLKIRVYAVDVVNSANGDLAPMPYSAPHSDASAWVTLHSPGNIEQVEVPALGKVELPLTIRIPDTALVGDHLVGLMASLTSAATTSGELATKIDLEQRVGIRLAIRVAGELVPAMEISDLRADYVGTANPVGLGSVQLSYVVKNTGNVRLGAKQAARIHGPVGSAATSADLPTIPILMPGGSATVSVLVPGVTPVGYMTADLTVIPVAAQGDSDPGFTVVTSATSFYAVAWPLAAVVVLIAPVVALTVVRPRLRAARLSGRHG</sequence>
<feature type="transmembrane region" description="Helical" evidence="1">
    <location>
        <begin position="355"/>
        <end position="378"/>
    </location>
</feature>
<dbReference type="EMBL" id="CAFBPU010000005">
    <property type="protein sequence ID" value="CAB5023075.1"/>
    <property type="molecule type" value="Genomic_DNA"/>
</dbReference>
<proteinExistence type="predicted"/>
<name>A0A6J7R1G7_9ZZZZ</name>
<evidence type="ECO:0000256" key="1">
    <source>
        <dbReference type="SAM" id="Phobius"/>
    </source>
</evidence>
<accession>A0A6J7R1G7</accession>